<evidence type="ECO:0000313" key="4">
    <source>
        <dbReference type="EMBL" id="CAA7268754.1"/>
    </source>
</evidence>
<evidence type="ECO:0000256" key="2">
    <source>
        <dbReference type="SAM" id="Phobius"/>
    </source>
</evidence>
<reference evidence="4 5" key="1">
    <citation type="submission" date="2020-01" db="EMBL/GenBank/DDBJ databases">
        <authorList>
            <person name="Gupta K D."/>
        </authorList>
    </citation>
    <scope>NUCLEOTIDE SEQUENCE [LARGE SCALE GENOMIC DNA]</scope>
</reference>
<feature type="chain" id="PRO_5035861254" evidence="3">
    <location>
        <begin position="17"/>
        <end position="542"/>
    </location>
</feature>
<keyword evidence="3" id="KW-0732">Signal</keyword>
<dbReference type="Proteomes" id="UP000467700">
    <property type="component" value="Unassembled WGS sequence"/>
</dbReference>
<comment type="caution">
    <text evidence="4">The sequence shown here is derived from an EMBL/GenBank/DDBJ whole genome shotgun (WGS) entry which is preliminary data.</text>
</comment>
<name>A0A8S0VZJ8_CYCAE</name>
<dbReference type="AlphaFoldDB" id="A0A8S0VZJ8"/>
<organism evidence="4 5">
    <name type="scientific">Cyclocybe aegerita</name>
    <name type="common">Black poplar mushroom</name>
    <name type="synonym">Agrocybe aegerita</name>
    <dbReference type="NCBI Taxonomy" id="1973307"/>
    <lineage>
        <taxon>Eukaryota</taxon>
        <taxon>Fungi</taxon>
        <taxon>Dikarya</taxon>
        <taxon>Basidiomycota</taxon>
        <taxon>Agaricomycotina</taxon>
        <taxon>Agaricomycetes</taxon>
        <taxon>Agaricomycetidae</taxon>
        <taxon>Agaricales</taxon>
        <taxon>Agaricineae</taxon>
        <taxon>Bolbitiaceae</taxon>
        <taxon>Cyclocybe</taxon>
    </lineage>
</organism>
<evidence type="ECO:0000256" key="1">
    <source>
        <dbReference type="SAM" id="MobiDB-lite"/>
    </source>
</evidence>
<keyword evidence="5" id="KW-1185">Reference proteome</keyword>
<feature type="region of interest" description="Disordered" evidence="1">
    <location>
        <begin position="286"/>
        <end position="307"/>
    </location>
</feature>
<proteinExistence type="predicted"/>
<feature type="signal peptide" evidence="3">
    <location>
        <begin position="1"/>
        <end position="16"/>
    </location>
</feature>
<feature type="transmembrane region" description="Helical" evidence="2">
    <location>
        <begin position="405"/>
        <end position="428"/>
    </location>
</feature>
<sequence>MFLLFTLVYIMRSIKAETTSAPTSTPLPHLDRLIYVRQDSGPAPVSSCTCPDTRTIWNVIWSCFSTIFICTWLSVHPNVPGPQESPWAIRGRRLKLMIWAFIGPELFIIWAYRQRFMAKKIAEKYRSRGWTIAHGFFLVMGGFHLYDCEKDLGVLSVQRFNSLIESNTIDFPSALTREDIEDKSKADGLSKGITIIQTSWFVLQCIARGVQKLPLTELEVVTLALASLNALIYGLWWNKPLDVQRCLKITLKASSTAIEQPIKSNPDQVIEDGDRNLIYAPISADLKKNTPASPSAQDQDARTGHENVARSRISRMHNSLTLWVKVTRQEFYDYRMNERRRRELRAERLTFTRFILHRVIAELFIIPISELTEGEFQIPEGFDRVTNYYHGVETLEDLHAIRPSILLWVGIAISAVFGAIHCIAWGFSFPSKIQRDLWRAMSLAVIASPLVFFCVPSLYSALLKPSVAEFVERWRSRRGVAAFFYRCVGNLPGVLEVLVRYISASIYIAARVGLLGIALASLGDLPPDTLRDVDWVDFLPHL</sequence>
<dbReference type="PANTHER" id="PTHR35043:SF7">
    <property type="entry name" value="TRANSCRIPTION FACTOR DOMAIN-CONTAINING PROTEIN"/>
    <property type="match status" value="1"/>
</dbReference>
<dbReference type="EMBL" id="CACVBS010000069">
    <property type="protein sequence ID" value="CAA7268754.1"/>
    <property type="molecule type" value="Genomic_DNA"/>
</dbReference>
<keyword evidence="2" id="KW-1133">Transmembrane helix</keyword>
<dbReference type="OrthoDB" id="9451547at2759"/>
<evidence type="ECO:0000313" key="5">
    <source>
        <dbReference type="Proteomes" id="UP000467700"/>
    </source>
</evidence>
<keyword evidence="2" id="KW-0812">Transmembrane</keyword>
<accession>A0A8S0VZJ8</accession>
<feature type="transmembrane region" description="Helical" evidence="2">
    <location>
        <begin position="440"/>
        <end position="459"/>
    </location>
</feature>
<feature type="transmembrane region" description="Helical" evidence="2">
    <location>
        <begin position="479"/>
        <end position="499"/>
    </location>
</feature>
<evidence type="ECO:0000256" key="3">
    <source>
        <dbReference type="SAM" id="SignalP"/>
    </source>
</evidence>
<dbReference type="PANTHER" id="PTHR35043">
    <property type="entry name" value="TRANSCRIPTION FACTOR DOMAIN-CONTAINING PROTEIN"/>
    <property type="match status" value="1"/>
</dbReference>
<protein>
    <submittedName>
        <fullName evidence="4">Uncharacterized protein</fullName>
    </submittedName>
</protein>
<gene>
    <name evidence="4" type="ORF">AAE3_LOCUS10940</name>
</gene>
<keyword evidence="2" id="KW-0472">Membrane</keyword>